<evidence type="ECO:0000256" key="2">
    <source>
        <dbReference type="ARBA" id="ARBA00006906"/>
    </source>
</evidence>
<dbReference type="OrthoDB" id="9805177at2"/>
<accession>A0A1Q5PN41</accession>
<evidence type="ECO:0000256" key="5">
    <source>
        <dbReference type="ARBA" id="ARBA00023277"/>
    </source>
</evidence>
<comment type="pathway">
    <text evidence="1">Carbohydrate acid metabolism.</text>
</comment>
<dbReference type="Proteomes" id="UP000186785">
    <property type="component" value="Unassembled WGS sequence"/>
</dbReference>
<evidence type="ECO:0000256" key="3">
    <source>
        <dbReference type="ARBA" id="ARBA00011233"/>
    </source>
</evidence>
<dbReference type="PANTHER" id="PTHR30246:SF1">
    <property type="entry name" value="2-DEHYDRO-3-DEOXY-6-PHOSPHOGALACTONATE ALDOLASE-RELATED"/>
    <property type="match status" value="1"/>
</dbReference>
<dbReference type="RefSeq" id="WP_073708847.1">
    <property type="nucleotide sequence ID" value="NZ_MQSU01000002.1"/>
</dbReference>
<name>A0A1Q5PN41_9ACTO</name>
<comment type="caution">
    <text evidence="6">The sequence shown here is derived from an EMBL/GenBank/DDBJ whole genome shotgun (WGS) entry which is preliminary data.</text>
</comment>
<evidence type="ECO:0000256" key="4">
    <source>
        <dbReference type="ARBA" id="ARBA00023239"/>
    </source>
</evidence>
<keyword evidence="5" id="KW-0119">Carbohydrate metabolism</keyword>
<gene>
    <name evidence="6" type="ORF">BSR29_03120</name>
</gene>
<comment type="similarity">
    <text evidence="2">Belongs to the KHG/KDPG aldolase family.</text>
</comment>
<comment type="subunit">
    <text evidence="3">Homotrimer.</text>
</comment>
<organism evidence="6 7">
    <name type="scientific">Boudabousia liubingyangii</name>
    <dbReference type="NCBI Taxonomy" id="1921764"/>
    <lineage>
        <taxon>Bacteria</taxon>
        <taxon>Bacillati</taxon>
        <taxon>Actinomycetota</taxon>
        <taxon>Actinomycetes</taxon>
        <taxon>Actinomycetales</taxon>
        <taxon>Actinomycetaceae</taxon>
        <taxon>Boudabousia</taxon>
    </lineage>
</organism>
<protein>
    <submittedName>
        <fullName evidence="6">Keto-deoxy-phosphogluconate aldolase</fullName>
    </submittedName>
</protein>
<dbReference type="CDD" id="cd00452">
    <property type="entry name" value="KDPG_aldolase"/>
    <property type="match status" value="1"/>
</dbReference>
<dbReference type="STRING" id="1921764.BSR28_02695"/>
<dbReference type="NCBIfam" id="TIGR01182">
    <property type="entry name" value="eda"/>
    <property type="match status" value="1"/>
</dbReference>
<dbReference type="InterPro" id="IPR031338">
    <property type="entry name" value="KDPG/KHG_AS_2"/>
</dbReference>
<dbReference type="SUPFAM" id="SSF51569">
    <property type="entry name" value="Aldolase"/>
    <property type="match status" value="1"/>
</dbReference>
<proteinExistence type="inferred from homology"/>
<dbReference type="GO" id="GO:0016829">
    <property type="term" value="F:lyase activity"/>
    <property type="evidence" value="ECO:0007669"/>
    <property type="project" value="UniProtKB-KW"/>
</dbReference>
<dbReference type="PROSITE" id="PS00160">
    <property type="entry name" value="ALDOLASE_KDPG_KHG_2"/>
    <property type="match status" value="1"/>
</dbReference>
<evidence type="ECO:0000256" key="1">
    <source>
        <dbReference type="ARBA" id="ARBA00004761"/>
    </source>
</evidence>
<dbReference type="InterPro" id="IPR013785">
    <property type="entry name" value="Aldolase_TIM"/>
</dbReference>
<dbReference type="EMBL" id="MQSV01000002">
    <property type="protein sequence ID" value="OKL48860.1"/>
    <property type="molecule type" value="Genomic_DNA"/>
</dbReference>
<keyword evidence="4" id="KW-0456">Lyase</keyword>
<reference evidence="6 7" key="1">
    <citation type="submission" date="2016-11" db="EMBL/GenBank/DDBJ databases">
        <title>Actinomyces gypaetusis sp. nov. isolated from the vulture Gypaetus barbatus in Qinghai Tibet Plateau China.</title>
        <authorList>
            <person name="Meng X."/>
        </authorList>
    </citation>
    <scope>NUCLEOTIDE SEQUENCE [LARGE SCALE GENOMIC DNA]</scope>
    <source>
        <strain evidence="6 7">VUL4_2</strain>
    </source>
</reference>
<sequence>MPSSNKGAKVSAAEIQSRKIVPVVVVDDAATASELGDAMVRGNLPVAEVTFRTAAAPKAMEIMSSNPELIVGAGTVITAEQVDQAIDCGAQFIVSPGTNIEVIERALELDVPVFPGAVTPSEIMTVLSLGLKTVKFFPASTFGGAAAIKSLSAPFVGVNFMPTGGVSLNNMADYLSLSCIPAVGGSWMVPAAAVNAGEFEKIERLCSEAVAAAAAL</sequence>
<keyword evidence="7" id="KW-1185">Reference proteome</keyword>
<dbReference type="PANTHER" id="PTHR30246">
    <property type="entry name" value="2-KETO-3-DEOXY-6-PHOSPHOGLUCONATE ALDOLASE"/>
    <property type="match status" value="1"/>
</dbReference>
<dbReference type="Pfam" id="PF01081">
    <property type="entry name" value="Aldolase"/>
    <property type="match status" value="1"/>
</dbReference>
<evidence type="ECO:0000313" key="7">
    <source>
        <dbReference type="Proteomes" id="UP000186785"/>
    </source>
</evidence>
<dbReference type="Gene3D" id="3.20.20.70">
    <property type="entry name" value="Aldolase class I"/>
    <property type="match status" value="1"/>
</dbReference>
<evidence type="ECO:0000313" key="6">
    <source>
        <dbReference type="EMBL" id="OKL48860.1"/>
    </source>
</evidence>
<dbReference type="AlphaFoldDB" id="A0A1Q5PN41"/>
<dbReference type="InterPro" id="IPR000887">
    <property type="entry name" value="Aldlse_KDPG_KHG"/>
</dbReference>